<dbReference type="AlphaFoldDB" id="Q7X0P2"/>
<dbReference type="InterPro" id="IPR012669">
    <property type="entry name" value="Pectate_lyase"/>
</dbReference>
<dbReference type="RefSeq" id="WP_433009848.1">
    <property type="nucleotide sequence ID" value="NZ_JACGWI010000001.1"/>
</dbReference>
<proteinExistence type="predicted"/>
<keyword evidence="2" id="KW-0456">Lyase</keyword>
<organism evidence="2">
    <name type="scientific">Treponema pectinovorum</name>
    <dbReference type="NCBI Taxonomy" id="164"/>
    <lineage>
        <taxon>Bacteria</taxon>
        <taxon>Pseudomonadati</taxon>
        <taxon>Spirochaetota</taxon>
        <taxon>Spirochaetia</taxon>
        <taxon>Spirochaetales</taxon>
        <taxon>Treponemataceae</taxon>
        <taxon>Treponema</taxon>
    </lineage>
</organism>
<dbReference type="CAZy" id="PL10">
    <property type="family name" value="Polysaccharide Lyase Family 10"/>
</dbReference>
<evidence type="ECO:0000313" key="2">
    <source>
        <dbReference type="EMBL" id="AAP41854.1"/>
    </source>
</evidence>
<sequence>MKNINFLMVLAILLSSRVVSSQNFEQEEFFKLTSKSYNAIDIKDFSDGFNHARYSYPNSIPPWSLYNEDNILGFAENMIYTQNPDGGWAKNLDLQRIYTIQELKQIREQNKNVPPVTYGLKTSSNASTMDNGNIHSQIKYLCQVYQQVKDDKSIDSKRYLDCATKALTWIFNAQHPVSGGFTGADVYAITYNDNVMTNSLTLLKDISNGKDYFCVFPEETRQKAKSAYERGIECILKTQITLTLDDGTKILTAWCQQHNHETLKPVWAREFEPPSVCSFESFKVLRFLMTEENPTPEIKKAIIAGCEFFDRNDVKIFGKKLVATKLASPRKENGRTYNTDKTLQDSDPSDVLWARFYALDSSFDVVSGARKPIVGTYPSVLKPIWCDRGCKYVDSFNELSFERRNGYGYTTTSGRSLSSVYSAWKAKHEL</sequence>
<feature type="chain" id="PRO_5004293272" evidence="1">
    <location>
        <begin position="22"/>
        <end position="430"/>
    </location>
</feature>
<dbReference type="NCBIfam" id="TIGR02474">
    <property type="entry name" value="pec_lyase"/>
    <property type="match status" value="1"/>
</dbReference>
<dbReference type="GO" id="GO:0016829">
    <property type="term" value="F:lyase activity"/>
    <property type="evidence" value="ECO:0007669"/>
    <property type="project" value="UniProtKB-KW"/>
</dbReference>
<protein>
    <submittedName>
        <fullName evidence="2">Pectate lyase A</fullName>
    </submittedName>
</protein>
<evidence type="ECO:0000256" key="1">
    <source>
        <dbReference type="SAM" id="SignalP"/>
    </source>
</evidence>
<dbReference type="SUPFAM" id="SSF81853">
    <property type="entry name" value="Family 10 polysaccharide lyase"/>
    <property type="match status" value="1"/>
</dbReference>
<dbReference type="Gene3D" id="1.50.10.20">
    <property type="match status" value="1"/>
</dbReference>
<dbReference type="EMBL" id="AY251645">
    <property type="protein sequence ID" value="AAP41854.1"/>
    <property type="molecule type" value="Genomic_DNA"/>
</dbReference>
<accession>Q7X0P2</accession>
<reference evidence="2" key="1">
    <citation type="journal article" date="2003" name="FEMS Microbiol. Lett.">
        <title>Cloning and expression of a pectate lyase from the oral spirochete Treponema pectinovorum ATCC 33768.</title>
        <authorList>
            <person name="Walker S.G."/>
            <person name="Ryan M.E."/>
        </authorList>
    </citation>
    <scope>NUCLEOTIDE SEQUENCE</scope>
    <source>
        <strain evidence="2">ATCC 33768</strain>
    </source>
</reference>
<dbReference type="BRENDA" id="4.2.2.2">
    <property type="organism ID" value="7112"/>
</dbReference>
<dbReference type="Pfam" id="PF09492">
    <property type="entry name" value="Pec_lyase"/>
    <property type="match status" value="1"/>
</dbReference>
<feature type="signal peptide" evidence="1">
    <location>
        <begin position="1"/>
        <end position="21"/>
    </location>
</feature>
<name>Q7X0P2_9SPIR</name>
<keyword evidence="1" id="KW-0732">Signal</keyword>
<gene>
    <name evidence="2" type="primary">pelA</name>
</gene>